<dbReference type="SUPFAM" id="SSF57625">
    <property type="entry name" value="Invertebrate chitin-binding proteins"/>
    <property type="match status" value="1"/>
</dbReference>
<evidence type="ECO:0000256" key="13">
    <source>
        <dbReference type="ARBA" id="ARBA00023326"/>
    </source>
</evidence>
<dbReference type="InterPro" id="IPR017853">
    <property type="entry name" value="GH"/>
</dbReference>
<dbReference type="Gene3D" id="3.10.50.10">
    <property type="match status" value="1"/>
</dbReference>
<dbReference type="AlphaFoldDB" id="A0AAV7QCG7"/>
<dbReference type="PROSITE" id="PS01095">
    <property type="entry name" value="GH18_1"/>
    <property type="match status" value="1"/>
</dbReference>
<proteinExistence type="inferred from homology"/>
<dbReference type="GO" id="GO:0008843">
    <property type="term" value="F:endochitinase activity"/>
    <property type="evidence" value="ECO:0007669"/>
    <property type="project" value="UniProtKB-EC"/>
</dbReference>
<dbReference type="GO" id="GO:0005576">
    <property type="term" value="C:extracellular region"/>
    <property type="evidence" value="ECO:0007669"/>
    <property type="project" value="UniProtKB-SubCell"/>
</dbReference>
<reference evidence="18" key="1">
    <citation type="journal article" date="2022" name="bioRxiv">
        <title>Sequencing and chromosome-scale assembly of the giantPleurodeles waltlgenome.</title>
        <authorList>
            <person name="Brown T."/>
            <person name="Elewa A."/>
            <person name="Iarovenko S."/>
            <person name="Subramanian E."/>
            <person name="Araus A.J."/>
            <person name="Petzold A."/>
            <person name="Susuki M."/>
            <person name="Suzuki K.-i.T."/>
            <person name="Hayashi T."/>
            <person name="Toyoda A."/>
            <person name="Oliveira C."/>
            <person name="Osipova E."/>
            <person name="Leigh N.D."/>
            <person name="Simon A."/>
            <person name="Yun M.H."/>
        </authorList>
    </citation>
    <scope>NUCLEOTIDE SEQUENCE</scope>
    <source>
        <strain evidence="18">20211129_DDA</strain>
        <tissue evidence="18">Liver</tissue>
    </source>
</reference>
<accession>A0AAV7QCG7</accession>
<dbReference type="GO" id="GO:0006032">
    <property type="term" value="P:chitin catabolic process"/>
    <property type="evidence" value="ECO:0007669"/>
    <property type="project" value="UniProtKB-KW"/>
</dbReference>
<dbReference type="PROSITE" id="PS50940">
    <property type="entry name" value="CHIT_BIND_II"/>
    <property type="match status" value="1"/>
</dbReference>
<sequence>MRTAHSCTWAGLALLLFLNCSSAAKLVCYFTNWAQYRQGEAKFLPENIDPSLCTHLLYAFAGMKDNQISTVEWNDETLYQEFNGLKSRNPGLKTLLSIGGWNFGTERFTNMVSSPANRRTFILSAVSFLRKYGFDGLDVDWEYPGSRGSPPEDKTRFSTLLEEMIKAFQDEAQQTGKERLLLSAAVSAGKGTIDTGYEISRISRVLDFINVMTYDLHGSWETITGENSPLYKGLKDTGAAVYLNVDFAMKYWRDNGAPPEKVIMGVPTYGRTFTLATADTGVGAPSSGAGTSGPFTGSPGFLSYYEICTFMKGATIVWTDDQKVPYAYKGNQWAGYDNIQSITTKAQYLKTNGFGGAMVWALDLDDFTGTFCGQGKFPLLQALKTELNRGDYPLGGSSATVPASSSSPPSAPDSPRDPKDGTSTQHLTQGPSTKSCLQDPDGVLKADPKDPSKFYTCVHGQMFVYECPAGLVFKDDCKCCNWA</sequence>
<evidence type="ECO:0000256" key="8">
    <source>
        <dbReference type="ARBA" id="ARBA00022801"/>
    </source>
</evidence>
<evidence type="ECO:0000256" key="1">
    <source>
        <dbReference type="ARBA" id="ARBA00000822"/>
    </source>
</evidence>
<dbReference type="Proteomes" id="UP001066276">
    <property type="component" value="Chromosome 6"/>
</dbReference>
<comment type="subcellular location">
    <subcellularLocation>
        <location evidence="2">Secreted</location>
    </subcellularLocation>
</comment>
<dbReference type="InterPro" id="IPR001223">
    <property type="entry name" value="Glyco_hydro18_cat"/>
</dbReference>
<keyword evidence="8" id="KW-0378">Hydrolase</keyword>
<evidence type="ECO:0000256" key="2">
    <source>
        <dbReference type="ARBA" id="ARBA00004613"/>
    </source>
</evidence>
<evidence type="ECO:0000256" key="5">
    <source>
        <dbReference type="ARBA" id="ARBA00022525"/>
    </source>
</evidence>
<dbReference type="SMART" id="SM00494">
    <property type="entry name" value="ChtBD2"/>
    <property type="match status" value="1"/>
</dbReference>
<keyword evidence="7 15" id="KW-0732">Signal</keyword>
<keyword evidence="5" id="KW-0964">Secreted</keyword>
<keyword evidence="9" id="KW-0146">Chitin degradation</keyword>
<feature type="compositionally biased region" description="Low complexity" evidence="14">
    <location>
        <begin position="397"/>
        <end position="408"/>
    </location>
</feature>
<evidence type="ECO:0000259" key="17">
    <source>
        <dbReference type="PROSITE" id="PS51910"/>
    </source>
</evidence>
<dbReference type="InterPro" id="IPR001579">
    <property type="entry name" value="Glyco_hydro_18_chit_AS"/>
</dbReference>
<dbReference type="InterPro" id="IPR029070">
    <property type="entry name" value="Chitinase_insertion_sf"/>
</dbReference>
<comment type="catalytic activity">
    <reaction evidence="1">
        <text>Random endo-hydrolysis of N-acetyl-beta-D-glucosaminide (1-&gt;4)-beta-linkages in chitin and chitodextrins.</text>
        <dbReference type="EC" id="3.2.1.14"/>
    </reaction>
</comment>
<dbReference type="PANTHER" id="PTHR11177:SF248">
    <property type="entry name" value="CHITOTRIOSIDASE-1"/>
    <property type="match status" value="1"/>
</dbReference>
<dbReference type="Gene3D" id="2.170.140.10">
    <property type="entry name" value="Chitin binding domain"/>
    <property type="match status" value="1"/>
</dbReference>
<feature type="region of interest" description="Disordered" evidence="14">
    <location>
        <begin position="395"/>
        <end position="442"/>
    </location>
</feature>
<dbReference type="SUPFAM" id="SSF54556">
    <property type="entry name" value="Chitinase insertion domain"/>
    <property type="match status" value="1"/>
</dbReference>
<evidence type="ECO:0000256" key="3">
    <source>
        <dbReference type="ARBA" id="ARBA00009121"/>
    </source>
</evidence>
<evidence type="ECO:0000256" key="4">
    <source>
        <dbReference type="ARBA" id="ARBA00012729"/>
    </source>
</evidence>
<feature type="compositionally biased region" description="Polar residues" evidence="14">
    <location>
        <begin position="421"/>
        <end position="436"/>
    </location>
</feature>
<feature type="domain" description="GH18" evidence="17">
    <location>
        <begin position="24"/>
        <end position="390"/>
    </location>
</feature>
<dbReference type="EC" id="3.2.1.14" evidence="4"/>
<dbReference type="InterPro" id="IPR002557">
    <property type="entry name" value="Chitin-bd_dom"/>
</dbReference>
<protein>
    <recommendedName>
        <fullName evidence="4">chitinase</fullName>
        <ecNumber evidence="4">3.2.1.14</ecNumber>
    </recommendedName>
</protein>
<dbReference type="EMBL" id="JANPWB010000010">
    <property type="protein sequence ID" value="KAJ1137993.1"/>
    <property type="molecule type" value="Genomic_DNA"/>
</dbReference>
<dbReference type="GO" id="GO:0000272">
    <property type="term" value="P:polysaccharide catabolic process"/>
    <property type="evidence" value="ECO:0007669"/>
    <property type="project" value="UniProtKB-KW"/>
</dbReference>
<dbReference type="PROSITE" id="PS51910">
    <property type="entry name" value="GH18_2"/>
    <property type="match status" value="1"/>
</dbReference>
<evidence type="ECO:0000256" key="12">
    <source>
        <dbReference type="ARBA" id="ARBA00023295"/>
    </source>
</evidence>
<organism evidence="18 19">
    <name type="scientific">Pleurodeles waltl</name>
    <name type="common">Iberian ribbed newt</name>
    <dbReference type="NCBI Taxonomy" id="8319"/>
    <lineage>
        <taxon>Eukaryota</taxon>
        <taxon>Metazoa</taxon>
        <taxon>Chordata</taxon>
        <taxon>Craniata</taxon>
        <taxon>Vertebrata</taxon>
        <taxon>Euteleostomi</taxon>
        <taxon>Amphibia</taxon>
        <taxon>Batrachia</taxon>
        <taxon>Caudata</taxon>
        <taxon>Salamandroidea</taxon>
        <taxon>Salamandridae</taxon>
        <taxon>Pleurodelinae</taxon>
        <taxon>Pleurodeles</taxon>
    </lineage>
</organism>
<keyword evidence="10" id="KW-1015">Disulfide bond</keyword>
<evidence type="ECO:0000313" key="19">
    <source>
        <dbReference type="Proteomes" id="UP001066276"/>
    </source>
</evidence>
<evidence type="ECO:0000256" key="10">
    <source>
        <dbReference type="ARBA" id="ARBA00023157"/>
    </source>
</evidence>
<dbReference type="Pfam" id="PF00704">
    <property type="entry name" value="Glyco_hydro_18"/>
    <property type="match status" value="1"/>
</dbReference>
<evidence type="ECO:0000256" key="14">
    <source>
        <dbReference type="SAM" id="MobiDB-lite"/>
    </source>
</evidence>
<dbReference type="Gene3D" id="3.20.20.80">
    <property type="entry name" value="Glycosidases"/>
    <property type="match status" value="1"/>
</dbReference>
<evidence type="ECO:0000313" key="18">
    <source>
        <dbReference type="EMBL" id="KAJ1137993.1"/>
    </source>
</evidence>
<dbReference type="GO" id="GO:0008061">
    <property type="term" value="F:chitin binding"/>
    <property type="evidence" value="ECO:0007669"/>
    <property type="project" value="UniProtKB-KW"/>
</dbReference>
<keyword evidence="12" id="KW-0326">Glycosidase</keyword>
<feature type="signal peptide" evidence="15">
    <location>
        <begin position="1"/>
        <end position="23"/>
    </location>
</feature>
<dbReference type="CDD" id="cd02872">
    <property type="entry name" value="GH18_chitolectin_chitotriosidase"/>
    <property type="match status" value="1"/>
</dbReference>
<evidence type="ECO:0000256" key="11">
    <source>
        <dbReference type="ARBA" id="ARBA00023277"/>
    </source>
</evidence>
<dbReference type="InterPro" id="IPR036508">
    <property type="entry name" value="Chitin-bd_dom_sf"/>
</dbReference>
<dbReference type="PANTHER" id="PTHR11177">
    <property type="entry name" value="CHITINASE"/>
    <property type="match status" value="1"/>
</dbReference>
<keyword evidence="19" id="KW-1185">Reference proteome</keyword>
<dbReference type="FunFam" id="3.20.20.80:FF:000007">
    <property type="entry name" value="Acidic mammalian chitinase"/>
    <property type="match status" value="1"/>
</dbReference>
<evidence type="ECO:0000259" key="16">
    <source>
        <dbReference type="PROSITE" id="PS50940"/>
    </source>
</evidence>
<dbReference type="InterPro" id="IPR050314">
    <property type="entry name" value="Glycosyl_Hydrlase_18"/>
</dbReference>
<evidence type="ECO:0000256" key="15">
    <source>
        <dbReference type="SAM" id="SignalP"/>
    </source>
</evidence>
<dbReference type="FunFam" id="3.10.50.10:FF:000001">
    <property type="entry name" value="Chitinase 3-like 1"/>
    <property type="match status" value="1"/>
</dbReference>
<dbReference type="InterPro" id="IPR011583">
    <property type="entry name" value="Chitinase_II/V-like_cat"/>
</dbReference>
<dbReference type="FunFam" id="3.20.20.80:FF:000081">
    <property type="entry name" value="Chitinase 1"/>
    <property type="match status" value="1"/>
</dbReference>
<gene>
    <name evidence="18" type="ORF">NDU88_004384</name>
</gene>
<keyword evidence="11" id="KW-0119">Carbohydrate metabolism</keyword>
<comment type="caution">
    <text evidence="18">The sequence shown here is derived from an EMBL/GenBank/DDBJ whole genome shotgun (WGS) entry which is preliminary data.</text>
</comment>
<comment type="similarity">
    <text evidence="3">Belongs to the glycosyl hydrolase 18 family. Chitinase class II subfamily.</text>
</comment>
<keyword evidence="13" id="KW-0624">Polysaccharide degradation</keyword>
<keyword evidence="6" id="KW-0147">Chitin-binding</keyword>
<evidence type="ECO:0000256" key="6">
    <source>
        <dbReference type="ARBA" id="ARBA00022669"/>
    </source>
</evidence>
<dbReference type="SMART" id="SM00636">
    <property type="entry name" value="Glyco_18"/>
    <property type="match status" value="1"/>
</dbReference>
<name>A0AAV7QCG7_PLEWA</name>
<feature type="domain" description="Chitin-binding type-2" evidence="16">
    <location>
        <begin position="433"/>
        <end position="483"/>
    </location>
</feature>
<dbReference type="Pfam" id="PF01607">
    <property type="entry name" value="CBM_14"/>
    <property type="match status" value="1"/>
</dbReference>
<evidence type="ECO:0000256" key="9">
    <source>
        <dbReference type="ARBA" id="ARBA00023024"/>
    </source>
</evidence>
<evidence type="ECO:0000256" key="7">
    <source>
        <dbReference type="ARBA" id="ARBA00022729"/>
    </source>
</evidence>
<feature type="chain" id="PRO_5043574690" description="chitinase" evidence="15">
    <location>
        <begin position="24"/>
        <end position="483"/>
    </location>
</feature>
<dbReference type="SUPFAM" id="SSF51445">
    <property type="entry name" value="(Trans)glycosidases"/>
    <property type="match status" value="1"/>
</dbReference>